<dbReference type="Gene3D" id="3.30.200.20">
    <property type="entry name" value="Phosphorylase Kinase, domain 1"/>
    <property type="match status" value="1"/>
</dbReference>
<evidence type="ECO:0000256" key="1">
    <source>
        <dbReference type="ARBA" id="ARBA00022527"/>
    </source>
</evidence>
<sequence length="574" mass="65466">MDVLFTEKLKIPMTVKVPCSHCLLLDDPKPYSFSLRECQVAVAAGKEYLICRKGGKFHDVLTSSLVPDLSLRTVRGEGIRFQDIELLEEIGEGAFAKVYHAVWKGEHVAVKKLVLPSMASLEDDGEDGESLEEEGNDQMLSIFDEFRREVSMFSTLQHSRIVDLKGFVMEPFCIVLEFMQFGTLYDYVYNEENSLDWDLRVQFATDIALGMEFLHKNHLIHRDIKSPNILLTEERTGTGRRLIAKVADFGLSRKLLLSPDLQERVVDNPTWLAPEILESKPYTEKVDVYSFAVILWEMLTRTKPYEEFEFMWEIQEMVLNGDRPPINVSCYGQYQKLLVDCWQQNPAKRPGFTEILGRLNEVMMEVGNDTSGSINQQESGDRLRNDIHPEHVAFDVPEPKDKGAAKGGSKVSKPVLLMRRPSISMSNRNMDKISRQTTVGNIKENAKVGGADPNKPPTSDDRRREMQEKRLARTKSMFGMKKNNEIHKSTLMMKYDEIVHQREGGGPEEEEGGIHFNMMDGKDREERRSRARTMNMNSQKAKDKDAIPKMGDDEKSGERKARRLTFGAAEGGKQ</sequence>
<evidence type="ECO:0000259" key="6">
    <source>
        <dbReference type="PROSITE" id="PS50011"/>
    </source>
</evidence>
<dbReference type="InterPro" id="IPR008271">
    <property type="entry name" value="Ser/Thr_kinase_AS"/>
</dbReference>
<proteinExistence type="predicted"/>
<accession>A0A7S4NWN3</accession>
<feature type="region of interest" description="Disordered" evidence="5">
    <location>
        <begin position="443"/>
        <end position="466"/>
    </location>
</feature>
<evidence type="ECO:0000256" key="5">
    <source>
        <dbReference type="SAM" id="MobiDB-lite"/>
    </source>
</evidence>
<keyword evidence="1" id="KW-0808">Transferase</keyword>
<dbReference type="InterPro" id="IPR001245">
    <property type="entry name" value="Ser-Thr/Tyr_kinase_cat_dom"/>
</dbReference>
<dbReference type="PANTHER" id="PTHR44329">
    <property type="entry name" value="SERINE/THREONINE-PROTEIN KINASE TNNI3K-RELATED"/>
    <property type="match status" value="1"/>
</dbReference>
<dbReference type="GO" id="GO:0005524">
    <property type="term" value="F:ATP binding"/>
    <property type="evidence" value="ECO:0007669"/>
    <property type="project" value="UniProtKB-UniRule"/>
</dbReference>
<dbReference type="InterPro" id="IPR000719">
    <property type="entry name" value="Prot_kinase_dom"/>
</dbReference>
<keyword evidence="1" id="KW-0723">Serine/threonine-protein kinase</keyword>
<feature type="compositionally biased region" description="Basic and acidic residues" evidence="5">
    <location>
        <begin position="540"/>
        <end position="559"/>
    </location>
</feature>
<evidence type="ECO:0000256" key="3">
    <source>
        <dbReference type="ARBA" id="ARBA00022840"/>
    </source>
</evidence>
<dbReference type="PRINTS" id="PR00109">
    <property type="entry name" value="TYRKINASE"/>
</dbReference>
<protein>
    <recommendedName>
        <fullName evidence="6">Protein kinase domain-containing protein</fullName>
    </recommendedName>
</protein>
<reference evidence="7" key="1">
    <citation type="submission" date="2021-01" db="EMBL/GenBank/DDBJ databases">
        <authorList>
            <person name="Corre E."/>
            <person name="Pelletier E."/>
            <person name="Niang G."/>
            <person name="Scheremetjew M."/>
            <person name="Finn R."/>
            <person name="Kale V."/>
            <person name="Holt S."/>
            <person name="Cochrane G."/>
            <person name="Meng A."/>
            <person name="Brown T."/>
            <person name="Cohen L."/>
        </authorList>
    </citation>
    <scope>NUCLEOTIDE SEQUENCE</scope>
    <source>
        <strain evidence="7">SoJaBio B1-5/56/2</strain>
    </source>
</reference>
<dbReference type="SUPFAM" id="SSF56112">
    <property type="entry name" value="Protein kinase-like (PK-like)"/>
    <property type="match status" value="1"/>
</dbReference>
<organism evidence="7">
    <name type="scientific">Paramoeba aestuarina</name>
    <dbReference type="NCBI Taxonomy" id="180227"/>
    <lineage>
        <taxon>Eukaryota</taxon>
        <taxon>Amoebozoa</taxon>
        <taxon>Discosea</taxon>
        <taxon>Flabellinia</taxon>
        <taxon>Dactylopodida</taxon>
        <taxon>Paramoebidae</taxon>
        <taxon>Paramoeba</taxon>
    </lineage>
</organism>
<dbReference type="InterPro" id="IPR051681">
    <property type="entry name" value="Ser/Thr_Kinases-Pseudokinases"/>
</dbReference>
<keyword evidence="1" id="KW-0418">Kinase</keyword>
<dbReference type="AlphaFoldDB" id="A0A7S4NWN3"/>
<dbReference type="PROSITE" id="PS00108">
    <property type="entry name" value="PROTEIN_KINASE_ST"/>
    <property type="match status" value="1"/>
</dbReference>
<dbReference type="PROSITE" id="PS50011">
    <property type="entry name" value="PROTEIN_KINASE_DOM"/>
    <property type="match status" value="1"/>
</dbReference>
<keyword evidence="2 4" id="KW-0547">Nucleotide-binding</keyword>
<name>A0A7S4NWN3_9EUKA</name>
<dbReference type="InterPro" id="IPR017441">
    <property type="entry name" value="Protein_kinase_ATP_BS"/>
</dbReference>
<dbReference type="GO" id="GO:0004674">
    <property type="term" value="F:protein serine/threonine kinase activity"/>
    <property type="evidence" value="ECO:0007669"/>
    <property type="project" value="UniProtKB-KW"/>
</dbReference>
<dbReference type="Pfam" id="PF07714">
    <property type="entry name" value="PK_Tyr_Ser-Thr"/>
    <property type="match status" value="1"/>
</dbReference>
<keyword evidence="3 4" id="KW-0067">ATP-binding</keyword>
<evidence type="ECO:0000256" key="2">
    <source>
        <dbReference type="ARBA" id="ARBA00022741"/>
    </source>
</evidence>
<feature type="domain" description="Protein kinase" evidence="6">
    <location>
        <begin position="84"/>
        <end position="363"/>
    </location>
</feature>
<dbReference type="CDD" id="cd13999">
    <property type="entry name" value="STKc_MAP3K-like"/>
    <property type="match status" value="1"/>
</dbReference>
<dbReference type="PROSITE" id="PS00107">
    <property type="entry name" value="PROTEIN_KINASE_ATP"/>
    <property type="match status" value="1"/>
</dbReference>
<dbReference type="EMBL" id="HBKR01021940">
    <property type="protein sequence ID" value="CAE2311970.1"/>
    <property type="molecule type" value="Transcribed_RNA"/>
</dbReference>
<dbReference type="InterPro" id="IPR011009">
    <property type="entry name" value="Kinase-like_dom_sf"/>
</dbReference>
<dbReference type="Gene3D" id="1.10.510.10">
    <property type="entry name" value="Transferase(Phosphotransferase) domain 1"/>
    <property type="match status" value="1"/>
</dbReference>
<dbReference type="SMART" id="SM00220">
    <property type="entry name" value="S_TKc"/>
    <property type="match status" value="1"/>
</dbReference>
<feature type="binding site" evidence="4">
    <location>
        <position position="112"/>
    </location>
    <ligand>
        <name>ATP</name>
        <dbReference type="ChEBI" id="CHEBI:30616"/>
    </ligand>
</feature>
<gene>
    <name evidence="7" type="ORF">NAES01612_LOCUS14281</name>
</gene>
<evidence type="ECO:0000256" key="4">
    <source>
        <dbReference type="PROSITE-ProRule" id="PRU10141"/>
    </source>
</evidence>
<evidence type="ECO:0000313" key="7">
    <source>
        <dbReference type="EMBL" id="CAE2311970.1"/>
    </source>
</evidence>
<feature type="region of interest" description="Disordered" evidence="5">
    <location>
        <begin position="502"/>
        <end position="574"/>
    </location>
</feature>